<comment type="similarity">
    <text evidence="14">Belongs to the TRAFAC class myosin-kinesin ATPase superfamily. Kinesin family.</text>
</comment>
<dbReference type="Proteomes" id="UP000322234">
    <property type="component" value="Unassembled WGS sequence"/>
</dbReference>
<evidence type="ECO:0000256" key="4">
    <source>
        <dbReference type="ARBA" id="ARBA00006311"/>
    </source>
</evidence>
<dbReference type="SUPFAM" id="SSF52540">
    <property type="entry name" value="P-loop containing nucleoside triphosphate hydrolases"/>
    <property type="match status" value="1"/>
</dbReference>
<evidence type="ECO:0000256" key="5">
    <source>
        <dbReference type="ARBA" id="ARBA00022490"/>
    </source>
</evidence>
<dbReference type="Pfam" id="PF00225">
    <property type="entry name" value="Kinesin"/>
    <property type="match status" value="1"/>
</dbReference>
<feature type="compositionally biased region" description="Basic and acidic residues" evidence="16">
    <location>
        <begin position="350"/>
        <end position="371"/>
    </location>
</feature>
<organism evidence="18 19">
    <name type="scientific">Bos mutus</name>
    <name type="common">wild yak</name>
    <dbReference type="NCBI Taxonomy" id="72004"/>
    <lineage>
        <taxon>Eukaryota</taxon>
        <taxon>Metazoa</taxon>
        <taxon>Chordata</taxon>
        <taxon>Craniata</taxon>
        <taxon>Vertebrata</taxon>
        <taxon>Euteleostomi</taxon>
        <taxon>Mammalia</taxon>
        <taxon>Eutheria</taxon>
        <taxon>Laurasiatheria</taxon>
        <taxon>Artiodactyla</taxon>
        <taxon>Ruminantia</taxon>
        <taxon>Pecora</taxon>
        <taxon>Bovidae</taxon>
        <taxon>Bovinae</taxon>
        <taxon>Bos</taxon>
    </lineage>
</organism>
<dbReference type="Pfam" id="PF25764">
    <property type="entry name" value="KIF21A_4th"/>
    <property type="match status" value="1"/>
</dbReference>
<feature type="compositionally biased region" description="Polar residues" evidence="16">
    <location>
        <begin position="455"/>
        <end position="465"/>
    </location>
</feature>
<dbReference type="Pfam" id="PF03036">
    <property type="entry name" value="Perilipin"/>
    <property type="match status" value="2"/>
</dbReference>
<dbReference type="GO" id="GO:0005524">
    <property type="term" value="F:ATP binding"/>
    <property type="evidence" value="ECO:0007669"/>
    <property type="project" value="UniProtKB-UniRule"/>
</dbReference>
<keyword evidence="8 14" id="KW-0067">ATP-binding</keyword>
<dbReference type="GO" id="GO:0008017">
    <property type="term" value="F:microtubule binding"/>
    <property type="evidence" value="ECO:0007669"/>
    <property type="project" value="InterPro"/>
</dbReference>
<keyword evidence="5" id="KW-0963">Cytoplasm</keyword>
<evidence type="ECO:0000256" key="13">
    <source>
        <dbReference type="ARBA" id="ARBA00023273"/>
    </source>
</evidence>
<evidence type="ECO:0000256" key="10">
    <source>
        <dbReference type="ARBA" id="ARBA00023069"/>
    </source>
</evidence>
<feature type="compositionally biased region" description="Pro residues" evidence="16">
    <location>
        <begin position="376"/>
        <end position="388"/>
    </location>
</feature>
<feature type="region of interest" description="Disordered" evidence="16">
    <location>
        <begin position="439"/>
        <end position="465"/>
    </location>
</feature>
<evidence type="ECO:0000256" key="2">
    <source>
        <dbReference type="ARBA" id="ARBA00004245"/>
    </source>
</evidence>
<feature type="domain" description="Kinesin motor" evidence="17">
    <location>
        <begin position="509"/>
        <end position="843"/>
    </location>
</feature>
<evidence type="ECO:0000313" key="18">
    <source>
        <dbReference type="EMBL" id="MXQ82814.1"/>
    </source>
</evidence>
<evidence type="ECO:0000256" key="7">
    <source>
        <dbReference type="ARBA" id="ARBA00022741"/>
    </source>
</evidence>
<feature type="region of interest" description="Disordered" evidence="16">
    <location>
        <begin position="1664"/>
        <end position="1683"/>
    </location>
</feature>
<evidence type="ECO:0000256" key="11">
    <source>
        <dbReference type="ARBA" id="ARBA00023175"/>
    </source>
</evidence>
<evidence type="ECO:0000256" key="1">
    <source>
        <dbReference type="ARBA" id="ARBA00004138"/>
    </source>
</evidence>
<dbReference type="InterPro" id="IPR004279">
    <property type="entry name" value="Perilipin"/>
</dbReference>
<dbReference type="PANTHER" id="PTHR47138:SF1">
    <property type="entry name" value="PERILIPIN-1"/>
    <property type="match status" value="1"/>
</dbReference>
<comment type="caution">
    <text evidence="18">The sequence shown here is derived from an EMBL/GenBank/DDBJ whole genome shotgun (WGS) entry which is preliminary data.</text>
</comment>
<dbReference type="InterPro" id="IPR042998">
    <property type="entry name" value="PLIN1"/>
</dbReference>
<dbReference type="PROSITE" id="PS50067">
    <property type="entry name" value="KINESIN_MOTOR_2"/>
    <property type="match status" value="1"/>
</dbReference>
<evidence type="ECO:0000256" key="15">
    <source>
        <dbReference type="SAM" id="Coils"/>
    </source>
</evidence>
<keyword evidence="13" id="KW-0966">Cell projection</keyword>
<sequence>MAVNKGPTLLDGDLPEQENVLQRVLQLPVVSGTCECFQKTYASTKEAHPLVASVCNAYEKGVQGASSLAAWSMEPVVRRLSTQFVAANELACRGLDHLEEKIPALQYPPEKIASELKDTISTRLRSARNSISVPIASTSDKILGAALAGCELAWGMARDTAEYAANTRAGRLASGGADLALGGVEKMVEFLLPPANEESAAAPGLQDAQKPPKAKPSLVSRVGALANTLSRHTFQTTARALKQGHALAMWIPGVAPLGAALPGSQGLLGSVAHTLQKALQSTVSVVMWAPAAVLGTAGRMLHLTPAQATSSTKGRAMSLSDALKGVTDNVVDTVVNYVPLPRLSLMEPESEFRDIDNPPAEAERREAERRGSGAPPACPEPAPRPAPPRGSLRSARGLGAEERVDATALPRAAFPAVPREKPTRRVSDSFFRPSVMEPILGRAHPGAPPARTAIEVNTPTGQTQTPHPVLDPNQGAGNQHMAQAQEGREQQSLNMGLEAQRLPGAEEAPVRVALRVRPLLRKELLHGHQSCLTVEPGRSRVTLGRDRHFGFHVVLDEEAGQEAVYQACVQPLLEAFFEGFNVTVFAYGQTGSGKTYTMGEASVASLHEDEQGIIPRAMAEAFKLIDENDLLDCLVHVSYLEVYKEEFRDLLEVGTASRDIQLREDDRGNVVLCGVKEVDVEGLDEVLSLLEMGNAARHTGATHLNRLSSRSHTIFTVTLEQRGRAPSRLPRPAAGQLLVSKFHFVDLAGSERVLKTGSTGERLKESIQINSSLLALGNVISALGDPQRRGSHIPYRDSKITRILKDSLGGNAKTMMIACISPSSSDFDETLNTLNYASRAQNIRNRATVNWRPEAERGPEEAVASARGPPRHRGIWPSILTQRGQGGLRRVLHFPALLPVSTPAPYLSLIHVSHQHLDHVLQSDRLREQQEEMAELRLRLELVRPGWGAPGILQGLPPGSFVPRPHTAPLGGAHTHVLGMVPPACIPGDEVGPESRGEQMKNGREAGAKFLTEGDRPGRVQTPLLPSRNGISKWNQRMGACPESPLNRKGPELRLEELGAAIPGPRVVGGSKALAQPRQAPAAMASEWRLAQAQQKIRELAINIRMKEELIGELVRTGKAAQALNRQHSQRIQELEREAERVRAELSEGQRQLRELEGREPQDAGERSQLQEFRKRVAAAQNQVQVSVRTPGVVAAASQAGVLGSRPETEQKRRLETEMNKRQHRVKVGCLAGGIKTEEIAAFQRKRRSGSNGSVVSLEQQQKIEEQKKWLDQEMEKVLQQRRALEELGEELHKREAILAKKEALMQEKTGLESKRLRSSQALNEDIVRVSSRLEHLEKELSEKSGQLRQGSAQSQQQIRGEIDALRQEKDSLLKQRLEIDSKLRQGSLLSPEEERTLFQLDEAIEALDAAIEYKNEAITCRQRVLRASASLLSQCEMNLMAKLSYLSSSETRALLCKYFDKVVTLREEQHQQQVAFSELELQLEEQQRLVYWLEAALERQRLEMDRQLTLQQRGHEQHVQLLLQQSRGGARAHHGGCRLPCSPSPPPPAFFSPDHLGEGLADSRRQYETRIQALEKELGRHVRLNQELKQKLSSLSAASQSRVMGGEKKTPCLENRQAPGSEDELYPAPEPLWQPTSTEGAPRPREEMRDLVHAPLPLTWKRSSLCSEEQGSPEELRQRDAAELPVGRVLPVGEAGLAWNLGPLAKPRRELRRVSPGMIDVRKNPL</sequence>
<evidence type="ECO:0000256" key="8">
    <source>
        <dbReference type="ARBA" id="ARBA00022840"/>
    </source>
</evidence>
<feature type="region of interest" description="Disordered" evidence="16">
    <location>
        <begin position="1534"/>
        <end position="1559"/>
    </location>
</feature>
<feature type="region of interest" description="Disordered" evidence="16">
    <location>
        <begin position="1595"/>
        <end position="1646"/>
    </location>
</feature>
<dbReference type="PROSITE" id="PS00411">
    <property type="entry name" value="KINESIN_MOTOR_1"/>
    <property type="match status" value="1"/>
</dbReference>
<keyword evidence="10" id="KW-0969">Cilium</keyword>
<dbReference type="GO" id="GO:0003777">
    <property type="term" value="F:microtubule motor activity"/>
    <property type="evidence" value="ECO:0007669"/>
    <property type="project" value="InterPro"/>
</dbReference>
<dbReference type="InterPro" id="IPR019821">
    <property type="entry name" value="Kinesin_motor_CS"/>
</dbReference>
<protein>
    <recommendedName>
        <fullName evidence="17">Kinesin motor domain-containing protein</fullName>
    </recommendedName>
</protein>
<dbReference type="PRINTS" id="PR00380">
    <property type="entry name" value="KINESINHEAVY"/>
</dbReference>
<feature type="region of interest" description="Disordered" evidence="16">
    <location>
        <begin position="1013"/>
        <end position="1033"/>
    </location>
</feature>
<dbReference type="SMART" id="SM00129">
    <property type="entry name" value="KISc"/>
    <property type="match status" value="1"/>
</dbReference>
<keyword evidence="11 14" id="KW-0505">Motor protein</keyword>
<comment type="subcellular location">
    <subcellularLocation>
        <location evidence="1">Cell projection</location>
        <location evidence="1">Cilium</location>
    </subcellularLocation>
    <subcellularLocation>
        <location evidence="2">Cytoplasm</location>
        <location evidence="2">Cytoskeleton</location>
    </subcellularLocation>
    <subcellularLocation>
        <location evidence="3">Lipid droplet</location>
    </subcellularLocation>
</comment>
<evidence type="ECO:0000256" key="6">
    <source>
        <dbReference type="ARBA" id="ARBA00022677"/>
    </source>
</evidence>
<evidence type="ECO:0000256" key="9">
    <source>
        <dbReference type="ARBA" id="ARBA00023054"/>
    </source>
</evidence>
<dbReference type="GO" id="GO:0007018">
    <property type="term" value="P:microtubule-based movement"/>
    <property type="evidence" value="ECO:0007669"/>
    <property type="project" value="InterPro"/>
</dbReference>
<feature type="region of interest" description="Disordered" evidence="16">
    <location>
        <begin position="349"/>
        <end position="394"/>
    </location>
</feature>
<evidence type="ECO:0000256" key="3">
    <source>
        <dbReference type="ARBA" id="ARBA00004502"/>
    </source>
</evidence>
<feature type="region of interest" description="Disordered" evidence="16">
    <location>
        <begin position="1146"/>
        <end position="1170"/>
    </location>
</feature>
<dbReference type="PANTHER" id="PTHR47138">
    <property type="entry name" value="PERILIPIN-1"/>
    <property type="match status" value="1"/>
</dbReference>
<feature type="binding site" evidence="14">
    <location>
        <begin position="588"/>
        <end position="595"/>
    </location>
    <ligand>
        <name>ATP</name>
        <dbReference type="ChEBI" id="CHEBI:30616"/>
    </ligand>
</feature>
<dbReference type="EMBL" id="VBQZ03000014">
    <property type="protein sequence ID" value="MXQ82814.1"/>
    <property type="molecule type" value="Genomic_DNA"/>
</dbReference>
<name>A0A6B0R4P1_9CETA</name>
<evidence type="ECO:0000313" key="19">
    <source>
        <dbReference type="Proteomes" id="UP000322234"/>
    </source>
</evidence>
<keyword evidence="12" id="KW-0206">Cytoskeleton</keyword>
<dbReference type="GO" id="GO:0005929">
    <property type="term" value="C:cilium"/>
    <property type="evidence" value="ECO:0007669"/>
    <property type="project" value="UniProtKB-SubCell"/>
</dbReference>
<feature type="region of interest" description="Disordered" evidence="16">
    <location>
        <begin position="853"/>
        <end position="876"/>
    </location>
</feature>
<dbReference type="InterPro" id="IPR001752">
    <property type="entry name" value="Kinesin_motor_dom"/>
</dbReference>
<keyword evidence="7 14" id="KW-0547">Nucleotide-binding</keyword>
<dbReference type="GO" id="GO:0005856">
    <property type="term" value="C:cytoskeleton"/>
    <property type="evidence" value="ECO:0007669"/>
    <property type="project" value="UniProtKB-SubCell"/>
</dbReference>
<evidence type="ECO:0000256" key="16">
    <source>
        <dbReference type="SAM" id="MobiDB-lite"/>
    </source>
</evidence>
<accession>A0A6B0R4P1</accession>
<dbReference type="FunFam" id="3.40.850.10:FF:000025">
    <property type="entry name" value="kinesin-like protein KIF27 isoform X1"/>
    <property type="match status" value="1"/>
</dbReference>
<keyword evidence="6" id="KW-0551">Lipid droplet</keyword>
<dbReference type="Gene3D" id="3.40.850.10">
    <property type="entry name" value="Kinesin motor domain"/>
    <property type="match status" value="1"/>
</dbReference>
<dbReference type="CDD" id="cd01372">
    <property type="entry name" value="KISc_KIF4"/>
    <property type="match status" value="1"/>
</dbReference>
<dbReference type="InterPro" id="IPR036961">
    <property type="entry name" value="Kinesin_motor_dom_sf"/>
</dbReference>
<comment type="similarity">
    <text evidence="4">Belongs to the perilipin family.</text>
</comment>
<keyword evidence="19" id="KW-1185">Reference proteome</keyword>
<feature type="coiled-coil region" evidence="15">
    <location>
        <begin position="1261"/>
        <end position="1383"/>
    </location>
</feature>
<gene>
    <name evidence="18" type="ORF">E5288_WYG022742</name>
</gene>
<dbReference type="GO" id="GO:0006629">
    <property type="term" value="P:lipid metabolic process"/>
    <property type="evidence" value="ECO:0007669"/>
    <property type="project" value="InterPro"/>
</dbReference>
<evidence type="ECO:0000256" key="12">
    <source>
        <dbReference type="ARBA" id="ARBA00023212"/>
    </source>
</evidence>
<dbReference type="InterPro" id="IPR027417">
    <property type="entry name" value="P-loop_NTPase"/>
</dbReference>
<evidence type="ECO:0000259" key="17">
    <source>
        <dbReference type="PROSITE" id="PS50067"/>
    </source>
</evidence>
<reference evidence="18" key="1">
    <citation type="submission" date="2019-10" db="EMBL/GenBank/DDBJ databases">
        <title>The sequence and de novo assembly of the wild yak genome.</title>
        <authorList>
            <person name="Liu Y."/>
        </authorList>
    </citation>
    <scope>NUCLEOTIDE SEQUENCE [LARGE SCALE GENOMIC DNA]</scope>
    <source>
        <strain evidence="18">WY2019</strain>
    </source>
</reference>
<evidence type="ECO:0000256" key="14">
    <source>
        <dbReference type="PROSITE-ProRule" id="PRU00283"/>
    </source>
</evidence>
<feature type="compositionally biased region" description="Basic and acidic residues" evidence="16">
    <location>
        <begin position="1146"/>
        <end position="1166"/>
    </location>
</feature>
<keyword evidence="9 15" id="KW-0175">Coiled coil</keyword>
<proteinExistence type="inferred from homology"/>
<dbReference type="GO" id="GO:0005811">
    <property type="term" value="C:lipid droplet"/>
    <property type="evidence" value="ECO:0007669"/>
    <property type="project" value="UniProtKB-SubCell"/>
</dbReference>